<evidence type="ECO:0000256" key="3">
    <source>
        <dbReference type="ARBA" id="ARBA00022553"/>
    </source>
</evidence>
<dbReference type="InterPro" id="IPR052162">
    <property type="entry name" value="Sensor_kinase/Photoreceptor"/>
</dbReference>
<evidence type="ECO:0000256" key="1">
    <source>
        <dbReference type="ARBA" id="ARBA00000085"/>
    </source>
</evidence>
<dbReference type="InterPro" id="IPR013656">
    <property type="entry name" value="PAS_4"/>
</dbReference>
<feature type="domain" description="PAC" evidence="8">
    <location>
        <begin position="257"/>
        <end position="316"/>
    </location>
</feature>
<evidence type="ECO:0000259" key="8">
    <source>
        <dbReference type="PROSITE" id="PS50113"/>
    </source>
</evidence>
<dbReference type="PRINTS" id="PR00344">
    <property type="entry name" value="BCTRLSENSOR"/>
</dbReference>
<dbReference type="InterPro" id="IPR036097">
    <property type="entry name" value="HisK_dim/P_sf"/>
</dbReference>
<accession>A0A4D6HIV9</accession>
<dbReference type="KEGG" id="nbg:DV706_02575"/>
<evidence type="ECO:0000313" key="10">
    <source>
        <dbReference type="Proteomes" id="UP000296822"/>
    </source>
</evidence>
<dbReference type="AlphaFoldDB" id="A0A4D6HIV9"/>
<dbReference type="CDD" id="cd00130">
    <property type="entry name" value="PAS"/>
    <property type="match status" value="5"/>
</dbReference>
<dbReference type="InterPro" id="IPR035965">
    <property type="entry name" value="PAS-like_dom_sf"/>
</dbReference>
<dbReference type="SMART" id="SM00388">
    <property type="entry name" value="HisKA"/>
    <property type="match status" value="1"/>
</dbReference>
<gene>
    <name evidence="9" type="ORF">DV706_02575</name>
</gene>
<feature type="domain" description="PAS" evidence="7">
    <location>
        <begin position="564"/>
        <end position="634"/>
    </location>
</feature>
<dbReference type="CDD" id="cd00082">
    <property type="entry name" value="HisKA"/>
    <property type="match status" value="1"/>
</dbReference>
<evidence type="ECO:0000259" key="7">
    <source>
        <dbReference type="PROSITE" id="PS50112"/>
    </source>
</evidence>
<feature type="domain" description="PAS" evidence="7">
    <location>
        <begin position="190"/>
        <end position="226"/>
    </location>
</feature>
<dbReference type="InterPro" id="IPR029016">
    <property type="entry name" value="GAF-like_dom_sf"/>
</dbReference>
<dbReference type="SMART" id="SM00086">
    <property type="entry name" value="PAC"/>
    <property type="match status" value="3"/>
</dbReference>
<proteinExistence type="predicted"/>
<dbReference type="PANTHER" id="PTHR43304:SF1">
    <property type="entry name" value="PAC DOMAIN-CONTAINING PROTEIN"/>
    <property type="match status" value="1"/>
</dbReference>
<dbReference type="EC" id="2.7.13.3" evidence="2"/>
<dbReference type="RefSeq" id="WP_006066713.1">
    <property type="nucleotide sequence ID" value="NZ_CP031305.1"/>
</dbReference>
<dbReference type="GeneID" id="39850112"/>
<protein>
    <recommendedName>
        <fullName evidence="2">histidine kinase</fullName>
        <ecNumber evidence="2">2.7.13.3</ecNumber>
    </recommendedName>
</protein>
<evidence type="ECO:0000313" key="9">
    <source>
        <dbReference type="EMBL" id="QCC53465.1"/>
    </source>
</evidence>
<dbReference type="InterPro" id="IPR004358">
    <property type="entry name" value="Sig_transdc_His_kin-like_C"/>
</dbReference>
<evidence type="ECO:0000256" key="4">
    <source>
        <dbReference type="ARBA" id="ARBA00022679"/>
    </source>
</evidence>
<dbReference type="Gene3D" id="3.30.565.10">
    <property type="entry name" value="Histidine kinase-like ATPase, C-terminal domain"/>
    <property type="match status" value="1"/>
</dbReference>
<dbReference type="SUPFAM" id="SSF47384">
    <property type="entry name" value="Homodimeric domain of signal transducing histidine kinase"/>
    <property type="match status" value="1"/>
</dbReference>
<dbReference type="PROSITE" id="PS50112">
    <property type="entry name" value="PAS"/>
    <property type="match status" value="5"/>
</dbReference>
<evidence type="ECO:0000259" key="6">
    <source>
        <dbReference type="PROSITE" id="PS50109"/>
    </source>
</evidence>
<feature type="domain" description="PAS" evidence="7">
    <location>
        <begin position="438"/>
        <end position="480"/>
    </location>
</feature>
<dbReference type="InterPro" id="IPR000014">
    <property type="entry name" value="PAS"/>
</dbReference>
<dbReference type="SMART" id="SM00065">
    <property type="entry name" value="GAF"/>
    <property type="match status" value="1"/>
</dbReference>
<keyword evidence="5" id="KW-0418">Kinase</keyword>
<dbReference type="Pfam" id="PF01590">
    <property type="entry name" value="GAF"/>
    <property type="match status" value="1"/>
</dbReference>
<evidence type="ECO:0000256" key="2">
    <source>
        <dbReference type="ARBA" id="ARBA00012438"/>
    </source>
</evidence>
<feature type="domain" description="PAC" evidence="8">
    <location>
        <begin position="518"/>
        <end position="570"/>
    </location>
</feature>
<dbReference type="InterPro" id="IPR005467">
    <property type="entry name" value="His_kinase_dom"/>
</dbReference>
<dbReference type="Pfam" id="PF08448">
    <property type="entry name" value="PAS_4"/>
    <property type="match status" value="4"/>
</dbReference>
<keyword evidence="3" id="KW-0597">Phosphoprotein</keyword>
<feature type="domain" description="Histidine kinase" evidence="6">
    <location>
        <begin position="812"/>
        <end position="1025"/>
    </location>
</feature>
<dbReference type="GO" id="GO:0000155">
    <property type="term" value="F:phosphorelay sensor kinase activity"/>
    <property type="evidence" value="ECO:0007669"/>
    <property type="project" value="InterPro"/>
</dbReference>
<dbReference type="Pfam" id="PF02518">
    <property type="entry name" value="HATPase_c"/>
    <property type="match status" value="1"/>
</dbReference>
<dbReference type="InterPro" id="IPR036890">
    <property type="entry name" value="HATPase_C_sf"/>
</dbReference>
<dbReference type="SUPFAM" id="SSF55781">
    <property type="entry name" value="GAF domain-like"/>
    <property type="match status" value="1"/>
</dbReference>
<dbReference type="NCBIfam" id="TIGR00229">
    <property type="entry name" value="sensory_box"/>
    <property type="match status" value="5"/>
</dbReference>
<comment type="catalytic activity">
    <reaction evidence="1">
        <text>ATP + protein L-histidine = ADP + protein N-phospho-L-histidine.</text>
        <dbReference type="EC" id="2.7.13.3"/>
    </reaction>
</comment>
<dbReference type="InterPro" id="IPR001610">
    <property type="entry name" value="PAC"/>
</dbReference>
<dbReference type="EMBL" id="CP031305">
    <property type="protein sequence ID" value="QCC53465.1"/>
    <property type="molecule type" value="Genomic_DNA"/>
</dbReference>
<dbReference type="SUPFAM" id="SSF55785">
    <property type="entry name" value="PYP-like sensor domain (PAS domain)"/>
    <property type="match status" value="5"/>
</dbReference>
<dbReference type="Gene3D" id="1.10.287.130">
    <property type="match status" value="1"/>
</dbReference>
<feature type="domain" description="PAS" evidence="7">
    <location>
        <begin position="313"/>
        <end position="358"/>
    </location>
</feature>
<dbReference type="InterPro" id="IPR003018">
    <property type="entry name" value="GAF"/>
</dbReference>
<dbReference type="Pfam" id="PF00512">
    <property type="entry name" value="HisKA"/>
    <property type="match status" value="1"/>
</dbReference>
<dbReference type="FunFam" id="3.30.565.10:FF:000006">
    <property type="entry name" value="Sensor histidine kinase WalK"/>
    <property type="match status" value="1"/>
</dbReference>
<dbReference type="SMART" id="SM00387">
    <property type="entry name" value="HATPase_c"/>
    <property type="match status" value="1"/>
</dbReference>
<evidence type="ECO:0000256" key="5">
    <source>
        <dbReference type="ARBA" id="ARBA00022777"/>
    </source>
</evidence>
<dbReference type="PANTHER" id="PTHR43304">
    <property type="entry name" value="PHYTOCHROME-LIKE PROTEIN CPH1"/>
    <property type="match status" value="1"/>
</dbReference>
<dbReference type="Pfam" id="PF13426">
    <property type="entry name" value="PAS_9"/>
    <property type="match status" value="1"/>
</dbReference>
<dbReference type="InterPro" id="IPR000700">
    <property type="entry name" value="PAS-assoc_C"/>
</dbReference>
<keyword evidence="4" id="KW-0808">Transferase</keyword>
<dbReference type="SMART" id="SM00091">
    <property type="entry name" value="PAS"/>
    <property type="match status" value="5"/>
</dbReference>
<dbReference type="SUPFAM" id="SSF55874">
    <property type="entry name" value="ATPase domain of HSP90 chaperone/DNA topoisomerase II/histidine kinase"/>
    <property type="match status" value="1"/>
</dbReference>
<dbReference type="Gene3D" id="3.30.450.40">
    <property type="match status" value="1"/>
</dbReference>
<feature type="domain" description="PAC" evidence="8">
    <location>
        <begin position="385"/>
        <end position="437"/>
    </location>
</feature>
<name>A0A4D6HIV9_9EURY</name>
<organism evidence="9 10">
    <name type="scientific">Natronorubrum bangense</name>
    <dbReference type="NCBI Taxonomy" id="61858"/>
    <lineage>
        <taxon>Archaea</taxon>
        <taxon>Methanobacteriati</taxon>
        <taxon>Methanobacteriota</taxon>
        <taxon>Stenosarchaea group</taxon>
        <taxon>Halobacteria</taxon>
        <taxon>Halobacteriales</taxon>
        <taxon>Natrialbaceae</taxon>
        <taxon>Natronorubrum</taxon>
    </lineage>
</organism>
<feature type="domain" description="PAS" evidence="7">
    <location>
        <begin position="677"/>
        <end position="721"/>
    </location>
</feature>
<sequence length="1033" mass="115682">MDPSSTSTEATLQRRVRQQQAVADFGRRALGCDDLEALFRDATQTVATTLEMDTCAVLEFVSGDSQFLLRAGHGWSEEHDGRTTIPVDSDTQLGYTLEAATPVVVDDLRTDERVTRSALLREVDAVSGLSVVIGPDEEPWGVLGAYTTSKREFDEGETAFVESVGNVLASAIERDRVSRRRDAEAMLKDKLVDTSPIGITIVDSDGVMQFANDRAEAIFGRSRERINELRFDDPEWDEIGPDGEPLERKELPFPRIVESEAPLFDQVSGVLCPDGERVWISVNGAPLYDDRGDIDGVVFAIEDITAQFLRDRALERYETIVETVYDGIYVLDDERRFELVNDAFAELTGFSREELRGQHASVVFGDAFESTESSQLEAADGTQSSTFEETILTDTNGTERLTIENRFTIHQTASGTKRFGIIRDITERKQLESALRAERNLKDRILETSPVGITLIDADGMNVFANDRAEELFGRSLEELRTYVHDDDRWNLIDEDGESLSGAELPFTTVKETGEPVYDEVLGIDQPDGTRVWLSAHCSPLFDADGTFDGAVYALRDITEQKRLESELEQTLNRVTDAFNAIDTDWNFTYVNERASELLNAEDRELVGKNVWEEYPSAAGSTFERQYRQAMETQETVTFEEYSPVADAWLEVAVYPSETGLSVYFRDISERKARERRLKQFERIVETVNDGVYVTDGEGTFVFVNDAFVSMAEQTRQELLGSHGSVFFGDRFVDTDEAEWHELVAGERDSVEFETAVTGPGSETHTVQNKFVPLEMDGETGRVGVTRDITDRKARERALEESNERLEQFAYAASHDLQEPLRMVSSYLQLIDRRYTDELDEDGQEFIEFAVDGAERMREMIDGLLEFSRVETRGEPLEPVELDDVLADVRRDLAVQIEEHDAEITAEPLPCVEGDGNQLRQVFQNILSNAIEYAGDDPPRIDVSAHRAGSKWAISVSDEGIGIDPDDTDRIFGLFNRLHAAGEHDGSGIGLALCKRIIERHGGRIWVDSVPGDGATFSFTLLAEGETEANTPR</sequence>
<dbReference type="PROSITE" id="PS50113">
    <property type="entry name" value="PAC"/>
    <property type="match status" value="3"/>
</dbReference>
<dbReference type="InterPro" id="IPR003661">
    <property type="entry name" value="HisK_dim/P_dom"/>
</dbReference>
<dbReference type="PROSITE" id="PS50109">
    <property type="entry name" value="HIS_KIN"/>
    <property type="match status" value="1"/>
</dbReference>
<dbReference type="Gene3D" id="3.30.450.20">
    <property type="entry name" value="PAS domain"/>
    <property type="match status" value="5"/>
</dbReference>
<reference evidence="9 10" key="1">
    <citation type="journal article" date="2019" name="Nat. Commun.">
        <title>A new type of DNA phosphorothioation-based antiviral system in archaea.</title>
        <authorList>
            <person name="Xiong L."/>
            <person name="Liu S."/>
            <person name="Chen S."/>
            <person name="Xiao Y."/>
            <person name="Zhu B."/>
            <person name="Gao Y."/>
            <person name="Zhang Y."/>
            <person name="Chen B."/>
            <person name="Luo J."/>
            <person name="Deng Z."/>
            <person name="Chen X."/>
            <person name="Wang L."/>
            <person name="Chen S."/>
        </authorList>
    </citation>
    <scope>NUCLEOTIDE SEQUENCE [LARGE SCALE GENOMIC DNA]</scope>
    <source>
        <strain evidence="9 10">JCM 10635</strain>
    </source>
</reference>
<dbReference type="Proteomes" id="UP000296822">
    <property type="component" value="Chromosome"/>
</dbReference>
<dbReference type="InterPro" id="IPR003594">
    <property type="entry name" value="HATPase_dom"/>
</dbReference>